<feature type="signal peptide" evidence="2">
    <location>
        <begin position="1"/>
        <end position="21"/>
    </location>
</feature>
<sequence>MKKLLTLLGSVGLVTSTSAIAVACENKIPAVSLSTDKNSVKEKFDDQLEEKSSEKVGSAPQTDQSIVNKSAEEVKKKEIDEAKEVVKKAEEKAKLAQEKYKDSLKKGNRSKTETLDEVDATQEEFEKTLKDLEAAKKKLEELANNKN</sequence>
<dbReference type="InterPro" id="IPR054816">
    <property type="entry name" value="Lipoprotein_mollicutes-type_CS"/>
</dbReference>
<feature type="compositionally biased region" description="Basic and acidic residues" evidence="1">
    <location>
        <begin position="38"/>
        <end position="54"/>
    </location>
</feature>
<organism evidence="3 4">
    <name type="scientific">Mycoplasma mycoides subsp. mycoides</name>
    <dbReference type="NCBI Taxonomy" id="2103"/>
    <lineage>
        <taxon>Bacteria</taxon>
        <taxon>Bacillati</taxon>
        <taxon>Mycoplasmatota</taxon>
        <taxon>Mollicutes</taxon>
        <taxon>Mycoplasmataceae</taxon>
        <taxon>Mycoplasma</taxon>
    </lineage>
</organism>
<dbReference type="PROSITE" id="PS51257">
    <property type="entry name" value="PROKAR_LIPOPROTEIN"/>
    <property type="match status" value="1"/>
</dbReference>
<dbReference type="NCBIfam" id="NF038029">
    <property type="entry name" value="LP_plasma"/>
    <property type="match status" value="1"/>
</dbReference>
<reference evidence="3 4" key="1">
    <citation type="submission" date="2015-02" db="EMBL/GenBank/DDBJ databases">
        <title>Mycoplasma mycoides subsp. mycoides strain:B237 Genome sequencing.</title>
        <authorList>
            <person name="Fischer A."/>
            <person name="Santana-Cruz I."/>
            <person name="Schieck E."/>
            <person name="Gourle H."/>
            <person name="Lambert M."/>
            <person name="Nadendla S."/>
            <person name="Miller R.A."/>
            <person name="Weber J."/>
            <person name="Bongcam-Rudloff E."/>
            <person name="Vashee S."/>
            <person name="Frey J."/>
            <person name="Jores J."/>
        </authorList>
    </citation>
    <scope>NUCLEOTIDE SEQUENCE [LARGE SCALE GENOMIC DNA]</scope>
    <source>
        <strain evidence="3 4">B237</strain>
    </source>
</reference>
<dbReference type="RefSeq" id="WP_045610399.1">
    <property type="nucleotide sequence ID" value="NZ_LAEW01000001.1"/>
</dbReference>
<accession>A0AAE2JTL8</accession>
<feature type="region of interest" description="Disordered" evidence="1">
    <location>
        <begin position="98"/>
        <end position="121"/>
    </location>
</feature>
<dbReference type="NCBIfam" id="NF045726">
    <property type="entry name" value="XXplasma_LP"/>
    <property type="match status" value="1"/>
</dbReference>
<proteinExistence type="predicted"/>
<feature type="chain" id="PRO_5042213230" evidence="2">
    <location>
        <begin position="22"/>
        <end position="147"/>
    </location>
</feature>
<gene>
    <name evidence="3" type="primary">lpp</name>
    <name evidence="3" type="ORF">TS59_0432</name>
</gene>
<evidence type="ECO:0000256" key="1">
    <source>
        <dbReference type="SAM" id="MobiDB-lite"/>
    </source>
</evidence>
<evidence type="ECO:0000313" key="3">
    <source>
        <dbReference type="EMBL" id="KJQ46546.1"/>
    </source>
</evidence>
<evidence type="ECO:0000256" key="2">
    <source>
        <dbReference type="SAM" id="SignalP"/>
    </source>
</evidence>
<dbReference type="EMBL" id="LAEW01000001">
    <property type="protein sequence ID" value="KJQ46546.1"/>
    <property type="molecule type" value="Genomic_DNA"/>
</dbReference>
<comment type="caution">
    <text evidence="3">The sequence shown here is derived from an EMBL/GenBank/DDBJ whole genome shotgun (WGS) entry which is preliminary data.</text>
</comment>
<name>A0AAE2JTL8_MYCMY</name>
<feature type="compositionally biased region" description="Polar residues" evidence="1">
    <location>
        <begin position="59"/>
        <end position="68"/>
    </location>
</feature>
<keyword evidence="2" id="KW-0732">Signal</keyword>
<protein>
    <submittedName>
        <fullName evidence="3">Prolipo domain protein</fullName>
    </submittedName>
</protein>
<feature type="compositionally biased region" description="Basic and acidic residues" evidence="1">
    <location>
        <begin position="98"/>
        <end position="114"/>
    </location>
</feature>
<dbReference type="AlphaFoldDB" id="A0AAE2JTL8"/>
<dbReference type="Proteomes" id="UP000033624">
    <property type="component" value="Unassembled WGS sequence"/>
</dbReference>
<evidence type="ECO:0000313" key="4">
    <source>
        <dbReference type="Proteomes" id="UP000033624"/>
    </source>
</evidence>
<feature type="region of interest" description="Disordered" evidence="1">
    <location>
        <begin position="35"/>
        <end position="70"/>
    </location>
</feature>